<name>Q6IKX6_DROME</name>
<dbReference type="EMBL" id="BK002240">
    <property type="protein sequence ID" value="DAA03083.1"/>
    <property type="molecule type" value="Genomic_DNA"/>
</dbReference>
<feature type="compositionally biased region" description="Basic and acidic residues" evidence="1">
    <location>
        <begin position="26"/>
        <end position="39"/>
    </location>
</feature>
<evidence type="ECO:0000256" key="1">
    <source>
        <dbReference type="SAM" id="MobiDB-lite"/>
    </source>
</evidence>
<organism evidence="2">
    <name type="scientific">Drosophila melanogaster</name>
    <name type="common">Fruit fly</name>
    <dbReference type="NCBI Taxonomy" id="7227"/>
    <lineage>
        <taxon>Eukaryota</taxon>
        <taxon>Metazoa</taxon>
        <taxon>Ecdysozoa</taxon>
        <taxon>Arthropoda</taxon>
        <taxon>Hexapoda</taxon>
        <taxon>Insecta</taxon>
        <taxon>Pterygota</taxon>
        <taxon>Neoptera</taxon>
        <taxon>Endopterygota</taxon>
        <taxon>Diptera</taxon>
        <taxon>Brachycera</taxon>
        <taxon>Muscomorpha</taxon>
        <taxon>Ephydroidea</taxon>
        <taxon>Drosophilidae</taxon>
        <taxon>Drosophila</taxon>
        <taxon>Sophophora</taxon>
    </lineage>
</organism>
<feature type="compositionally biased region" description="Basic and acidic residues" evidence="1">
    <location>
        <begin position="69"/>
        <end position="90"/>
    </location>
</feature>
<feature type="region of interest" description="Disordered" evidence="1">
    <location>
        <begin position="1"/>
        <end position="97"/>
    </location>
</feature>
<proteinExistence type="predicted"/>
<dbReference type="AlphaFoldDB" id="Q6IKX6"/>
<feature type="compositionally biased region" description="Basic residues" evidence="1">
    <location>
        <begin position="45"/>
        <end position="55"/>
    </location>
</feature>
<sequence>MEMESSTNKCARNNNTIRQASGKNQSFRETEDSSHRRSIETTTRPYRRTEKRKNSKKEEGPVQESWRGSGDHGDQGRSSCSRDREEDDRSWQLPLLR</sequence>
<feature type="compositionally biased region" description="Polar residues" evidence="1">
    <location>
        <begin position="1"/>
        <end position="25"/>
    </location>
</feature>
<protein>
    <submittedName>
        <fullName evidence="2">HDC11191</fullName>
    </submittedName>
</protein>
<gene>
    <name evidence="2" type="ORF">HDC11191</name>
</gene>
<evidence type="ECO:0000313" key="2">
    <source>
        <dbReference type="EMBL" id="DAA03083.1"/>
    </source>
</evidence>
<accession>Q6IKX6</accession>
<reference evidence="2" key="1">
    <citation type="journal article" date="2003" name="Genome Biol.">
        <title>An integrated gene annotation and transcriptional profiling approach towards the full gene content of the Drosophila genome.</title>
        <authorList>
            <person name="Hild M."/>
            <person name="Beckmann B."/>
            <person name="Haas S.A."/>
            <person name="Koch B."/>
            <person name="Solovyev V."/>
            <person name="Busold C."/>
            <person name="Fellenberg K."/>
            <person name="Boutros M."/>
            <person name="Vingron M."/>
            <person name="Sauer F."/>
            <person name="Hoheisel J.D."/>
            <person name="Paro R."/>
        </authorList>
    </citation>
    <scope>NUCLEOTIDE SEQUENCE</scope>
</reference>